<comment type="caution">
    <text evidence="2">The sequence shown here is derived from an EMBL/GenBank/DDBJ whole genome shotgun (WGS) entry which is preliminary data.</text>
</comment>
<evidence type="ECO:0000313" key="3">
    <source>
        <dbReference type="Proteomes" id="UP000229385"/>
    </source>
</evidence>
<proteinExistence type="predicted"/>
<gene>
    <name evidence="2" type="ORF">CO174_03690</name>
</gene>
<accession>A0A2M7XBV5</accession>
<feature type="compositionally biased region" description="Polar residues" evidence="1">
    <location>
        <begin position="71"/>
        <end position="81"/>
    </location>
</feature>
<sequence>MRSKSVVRLDPIGGLWSVNVSKQSRRYKITIFATDVSMAYFLLKLLKLGEFQDFINNRRREHRDYLKRKSAQQPAKQTTGRQRSRYRRPNAAERQEILEQEIAD</sequence>
<evidence type="ECO:0000313" key="2">
    <source>
        <dbReference type="EMBL" id="PJA45329.1"/>
    </source>
</evidence>
<dbReference type="EMBL" id="PFWU01000043">
    <property type="protein sequence ID" value="PJA45329.1"/>
    <property type="molecule type" value="Genomic_DNA"/>
</dbReference>
<organism evidence="2 3">
    <name type="scientific">Candidatus Uhrbacteria bacterium CG_4_9_14_3_um_filter_50_9</name>
    <dbReference type="NCBI Taxonomy" id="1975035"/>
    <lineage>
        <taxon>Bacteria</taxon>
        <taxon>Candidatus Uhriibacteriota</taxon>
    </lineage>
</organism>
<evidence type="ECO:0000256" key="1">
    <source>
        <dbReference type="SAM" id="MobiDB-lite"/>
    </source>
</evidence>
<reference evidence="3" key="1">
    <citation type="submission" date="2017-09" db="EMBL/GenBank/DDBJ databases">
        <title>Depth-based differentiation of microbial function through sediment-hosted aquifers and enrichment of novel symbionts in the deep terrestrial subsurface.</title>
        <authorList>
            <person name="Probst A.J."/>
            <person name="Ladd B."/>
            <person name="Jarett J.K."/>
            <person name="Geller-Mcgrath D.E."/>
            <person name="Sieber C.M.K."/>
            <person name="Emerson J.B."/>
            <person name="Anantharaman K."/>
            <person name="Thomas B.C."/>
            <person name="Malmstrom R."/>
            <person name="Stieglmeier M."/>
            <person name="Klingl A."/>
            <person name="Woyke T."/>
            <person name="Ryan C.M."/>
            <person name="Banfield J.F."/>
        </authorList>
    </citation>
    <scope>NUCLEOTIDE SEQUENCE [LARGE SCALE GENOMIC DNA]</scope>
</reference>
<dbReference type="Proteomes" id="UP000229385">
    <property type="component" value="Unassembled WGS sequence"/>
</dbReference>
<name>A0A2M7XBV5_9BACT</name>
<feature type="region of interest" description="Disordered" evidence="1">
    <location>
        <begin position="63"/>
        <end position="104"/>
    </location>
</feature>
<protein>
    <submittedName>
        <fullName evidence="2">Uncharacterized protein</fullName>
    </submittedName>
</protein>
<dbReference type="AlphaFoldDB" id="A0A2M7XBV5"/>